<dbReference type="EMBL" id="MIGZ01000048">
    <property type="protein sequence ID" value="ODQ94121.1"/>
    <property type="molecule type" value="Genomic_DNA"/>
</dbReference>
<evidence type="ECO:0000313" key="10">
    <source>
        <dbReference type="EMBL" id="ODQ94121.1"/>
    </source>
</evidence>
<evidence type="ECO:0000259" key="9">
    <source>
        <dbReference type="PROSITE" id="PS50928"/>
    </source>
</evidence>
<accession>A0A1E3RWC4</accession>
<organism evidence="10 11">
    <name type="scientific">Mycolicibacterium holsaticum</name>
    <dbReference type="NCBI Taxonomy" id="152142"/>
    <lineage>
        <taxon>Bacteria</taxon>
        <taxon>Bacillati</taxon>
        <taxon>Actinomycetota</taxon>
        <taxon>Actinomycetes</taxon>
        <taxon>Mycobacteriales</taxon>
        <taxon>Mycobacteriaceae</taxon>
        <taxon>Mycolicibacterium</taxon>
    </lineage>
</organism>
<keyword evidence="5 8" id="KW-0812">Transmembrane</keyword>
<name>A0A1E3RWC4_9MYCO</name>
<dbReference type="InterPro" id="IPR000515">
    <property type="entry name" value="MetI-like"/>
</dbReference>
<dbReference type="OrthoDB" id="5622164at2"/>
<dbReference type="Pfam" id="PF00528">
    <property type="entry name" value="BPD_transp_1"/>
    <property type="match status" value="1"/>
</dbReference>
<gene>
    <name evidence="10" type="ORF">BHQ17_10415</name>
</gene>
<dbReference type="Proteomes" id="UP000094243">
    <property type="component" value="Unassembled WGS sequence"/>
</dbReference>
<keyword evidence="6 8" id="KW-1133">Transmembrane helix</keyword>
<proteinExistence type="inferred from homology"/>
<sequence>MNRNTLSCRMIRAILWVLFVAFFGFPLYAMADFSTRDLIAGGRTMRAWANLVTDDALYSAIVTSLLLAVFTVAAMLVLLVPTMIWVRLRARWAKGMVEFLCLLPLTIPALVIVVGLRNVYLWVTYFLGESALTLTFVYTVLVLPFAYRALDAALSAIDLRTLTEAARSLGAGWTTTILRVVVPNIWSGILSAAFISIAVVLGEYTIASLSGYETLQVAIVAIGKSDGPTSVAASLAVLVLGFVLLLVLSLVTRGRRRVEGVLP</sequence>
<reference evidence="11" key="1">
    <citation type="submission" date="2016-09" db="EMBL/GenBank/DDBJ databases">
        <authorList>
            <person name="Greninger A.L."/>
            <person name="Jerome K.R."/>
            <person name="Mcnair B."/>
            <person name="Wallis C."/>
            <person name="Fang F."/>
        </authorList>
    </citation>
    <scope>NUCLEOTIDE SEQUENCE [LARGE SCALE GENOMIC DNA]</scope>
    <source>
        <strain evidence="11">M7</strain>
    </source>
</reference>
<evidence type="ECO:0000256" key="6">
    <source>
        <dbReference type="ARBA" id="ARBA00022989"/>
    </source>
</evidence>
<feature type="transmembrane region" description="Helical" evidence="8">
    <location>
        <begin position="97"/>
        <end position="116"/>
    </location>
</feature>
<dbReference type="GO" id="GO:0005886">
    <property type="term" value="C:plasma membrane"/>
    <property type="evidence" value="ECO:0007669"/>
    <property type="project" value="UniProtKB-SubCell"/>
</dbReference>
<evidence type="ECO:0000256" key="1">
    <source>
        <dbReference type="ARBA" id="ARBA00004429"/>
    </source>
</evidence>
<comment type="subcellular location">
    <subcellularLocation>
        <location evidence="1">Cell inner membrane</location>
        <topology evidence="1">Multi-pass membrane protein</topology>
    </subcellularLocation>
    <subcellularLocation>
        <location evidence="8">Cell membrane</location>
        <topology evidence="8">Multi-pass membrane protein</topology>
    </subcellularLocation>
</comment>
<evidence type="ECO:0000256" key="5">
    <source>
        <dbReference type="ARBA" id="ARBA00022692"/>
    </source>
</evidence>
<dbReference type="PROSITE" id="PS50928">
    <property type="entry name" value="ABC_TM1"/>
    <property type="match status" value="1"/>
</dbReference>
<keyword evidence="3" id="KW-1003">Cell membrane</keyword>
<keyword evidence="2 8" id="KW-0813">Transport</keyword>
<keyword evidence="11" id="KW-1185">Reference proteome</keyword>
<evidence type="ECO:0000256" key="7">
    <source>
        <dbReference type="ARBA" id="ARBA00023136"/>
    </source>
</evidence>
<dbReference type="CDD" id="cd06261">
    <property type="entry name" value="TM_PBP2"/>
    <property type="match status" value="1"/>
</dbReference>
<feature type="transmembrane region" description="Helical" evidence="8">
    <location>
        <begin position="122"/>
        <end position="147"/>
    </location>
</feature>
<feature type="transmembrane region" description="Helical" evidence="8">
    <location>
        <begin position="185"/>
        <end position="207"/>
    </location>
</feature>
<feature type="transmembrane region" description="Helical" evidence="8">
    <location>
        <begin position="55"/>
        <end position="85"/>
    </location>
</feature>
<keyword evidence="7 8" id="KW-0472">Membrane</keyword>
<comment type="similarity">
    <text evidence="8">Belongs to the binding-protein-dependent transport system permease family.</text>
</comment>
<dbReference type="SUPFAM" id="SSF161098">
    <property type="entry name" value="MetI-like"/>
    <property type="match status" value="1"/>
</dbReference>
<protein>
    <submittedName>
        <fullName evidence="10">ABC transporter permease</fullName>
    </submittedName>
</protein>
<evidence type="ECO:0000313" key="11">
    <source>
        <dbReference type="Proteomes" id="UP000094243"/>
    </source>
</evidence>
<evidence type="ECO:0000256" key="4">
    <source>
        <dbReference type="ARBA" id="ARBA00022519"/>
    </source>
</evidence>
<dbReference type="GO" id="GO:0055085">
    <property type="term" value="P:transmembrane transport"/>
    <property type="evidence" value="ECO:0007669"/>
    <property type="project" value="InterPro"/>
</dbReference>
<dbReference type="PANTHER" id="PTHR43357:SF4">
    <property type="entry name" value="INNER MEMBRANE ABC TRANSPORTER PERMEASE PROTEIN YDCV"/>
    <property type="match status" value="1"/>
</dbReference>
<evidence type="ECO:0000256" key="3">
    <source>
        <dbReference type="ARBA" id="ARBA00022475"/>
    </source>
</evidence>
<feature type="transmembrane region" description="Helical" evidence="8">
    <location>
        <begin position="231"/>
        <end position="251"/>
    </location>
</feature>
<dbReference type="AlphaFoldDB" id="A0A1E3RWC4"/>
<comment type="caution">
    <text evidence="10">The sequence shown here is derived from an EMBL/GenBank/DDBJ whole genome shotgun (WGS) entry which is preliminary data.</text>
</comment>
<dbReference type="Gene3D" id="1.10.3720.10">
    <property type="entry name" value="MetI-like"/>
    <property type="match status" value="1"/>
</dbReference>
<keyword evidence="4" id="KW-0997">Cell inner membrane</keyword>
<feature type="domain" description="ABC transmembrane type-1" evidence="9">
    <location>
        <begin position="61"/>
        <end position="252"/>
    </location>
</feature>
<evidence type="ECO:0000256" key="8">
    <source>
        <dbReference type="RuleBase" id="RU363032"/>
    </source>
</evidence>
<dbReference type="InterPro" id="IPR035906">
    <property type="entry name" value="MetI-like_sf"/>
</dbReference>
<dbReference type="PANTHER" id="PTHR43357">
    <property type="entry name" value="INNER MEMBRANE ABC TRANSPORTER PERMEASE PROTEIN YDCV"/>
    <property type="match status" value="1"/>
</dbReference>
<evidence type="ECO:0000256" key="2">
    <source>
        <dbReference type="ARBA" id="ARBA00022448"/>
    </source>
</evidence>